<dbReference type="EMBL" id="LAKJ01000016">
    <property type="protein sequence ID" value="KKI63309.1"/>
    <property type="molecule type" value="Genomic_DNA"/>
</dbReference>
<dbReference type="Pfam" id="PF01928">
    <property type="entry name" value="CYTH"/>
    <property type="match status" value="1"/>
</dbReference>
<dbReference type="InterPro" id="IPR009195">
    <property type="entry name" value="Uncharacterised_YjbK"/>
</dbReference>
<dbReference type="CDD" id="cd07762">
    <property type="entry name" value="CYTH-like_Pase_1"/>
    <property type="match status" value="1"/>
</dbReference>
<name>A0A0M2NXR5_STACC</name>
<organism evidence="2 3">
    <name type="scientific">Staphylococcus cohnii subsp. cohnii</name>
    <dbReference type="NCBI Taxonomy" id="74704"/>
    <lineage>
        <taxon>Bacteria</taxon>
        <taxon>Bacillati</taxon>
        <taxon>Bacillota</taxon>
        <taxon>Bacilli</taxon>
        <taxon>Bacillales</taxon>
        <taxon>Staphylococcaceae</taxon>
        <taxon>Staphylococcus</taxon>
        <taxon>Staphylococcus cohnii species complex</taxon>
    </lineage>
</organism>
<dbReference type="InterPro" id="IPR033469">
    <property type="entry name" value="CYTH-like_dom_sf"/>
</dbReference>
<comment type="caution">
    <text evidence="2">The sequence shown here is derived from an EMBL/GenBank/DDBJ whole genome shotgun (WGS) entry which is preliminary data.</text>
</comment>
<proteinExistence type="predicted"/>
<dbReference type="GeneID" id="58097975"/>
<dbReference type="Gene3D" id="2.40.320.10">
    <property type="entry name" value="Hypothetical Protein Pfu-838710-001"/>
    <property type="match status" value="1"/>
</dbReference>
<dbReference type="PATRIC" id="fig|74704.6.peg.877"/>
<dbReference type="PROSITE" id="PS51707">
    <property type="entry name" value="CYTH"/>
    <property type="match status" value="1"/>
</dbReference>
<dbReference type="PIRSF" id="PIRSF012526">
    <property type="entry name" value="CYTH_UCP012526"/>
    <property type="match status" value="1"/>
</dbReference>
<sequence>MATNNEIEFKQLLSKDHYQAIYDTYFLDTKPFSQTNYYIDTPNFDLKSHHSALRIRIKDDTYEMTLKVPAEIGLMEYNFDTKVEPKLNMLIKSQDLPQDILNQLLKMDVDVDDLIVLGALTTERIETEIHGNLLVLDKNQYLDFEDFELEYEVNEYNEGLIQFKSILNQFNINHEIPNNKVQRFFNRKHKLSDS</sequence>
<evidence type="ECO:0000259" key="1">
    <source>
        <dbReference type="PROSITE" id="PS51707"/>
    </source>
</evidence>
<reference evidence="2 3" key="1">
    <citation type="submission" date="2015-03" db="EMBL/GenBank/DDBJ databases">
        <title>Genome Assembly of Staphylococcus cohnii subsp. cohnii strain G22B2.</title>
        <authorList>
            <person name="Nair G."/>
            <person name="Kaur G."/>
            <person name="Khatri I."/>
            <person name="Singh N.K."/>
            <person name="Sathyabama S."/>
            <person name="Maurya S.K."/>
            <person name="Subramanian S."/>
            <person name="Agrewala J.N."/>
            <person name="Mayilraj S."/>
        </authorList>
    </citation>
    <scope>NUCLEOTIDE SEQUENCE [LARGE SCALE GENOMIC DNA]</scope>
    <source>
        <strain evidence="2 3">G22B2</strain>
    </source>
</reference>
<dbReference type="SUPFAM" id="SSF55154">
    <property type="entry name" value="CYTH-like phosphatases"/>
    <property type="match status" value="1"/>
</dbReference>
<gene>
    <name evidence="2" type="ORF">UF66_0858</name>
</gene>
<protein>
    <submittedName>
        <fullName evidence="2">Adenylate cyclase</fullName>
    </submittedName>
</protein>
<accession>A0A0M2NXR5</accession>
<feature type="domain" description="CYTH" evidence="1">
    <location>
        <begin position="4"/>
        <end position="191"/>
    </location>
</feature>
<dbReference type="AlphaFoldDB" id="A0A0M2NXR5"/>
<dbReference type="InterPro" id="IPR023577">
    <property type="entry name" value="CYTH_domain"/>
</dbReference>
<evidence type="ECO:0000313" key="2">
    <source>
        <dbReference type="EMBL" id="KKI63309.1"/>
    </source>
</evidence>
<dbReference type="Proteomes" id="UP000034455">
    <property type="component" value="Unassembled WGS sequence"/>
</dbReference>
<dbReference type="SMART" id="SM01118">
    <property type="entry name" value="CYTH"/>
    <property type="match status" value="1"/>
</dbReference>
<dbReference type="RefSeq" id="WP_019469068.1">
    <property type="nucleotide sequence ID" value="NZ_BKAS01000026.1"/>
</dbReference>
<evidence type="ECO:0000313" key="3">
    <source>
        <dbReference type="Proteomes" id="UP000034455"/>
    </source>
</evidence>